<proteinExistence type="predicted"/>
<protein>
    <submittedName>
        <fullName evidence="1">Oidioi.mRNA.OKI2018_I69.PAR.g9028.t1.cds</fullName>
    </submittedName>
</protein>
<organism evidence="1 2">
    <name type="scientific">Oikopleura dioica</name>
    <name type="common">Tunicate</name>
    <dbReference type="NCBI Taxonomy" id="34765"/>
    <lineage>
        <taxon>Eukaryota</taxon>
        <taxon>Metazoa</taxon>
        <taxon>Chordata</taxon>
        <taxon>Tunicata</taxon>
        <taxon>Appendicularia</taxon>
        <taxon>Copelata</taxon>
        <taxon>Oikopleuridae</taxon>
        <taxon>Oikopleura</taxon>
    </lineage>
</organism>
<dbReference type="EMBL" id="OU015568">
    <property type="protein sequence ID" value="CAG5078589.1"/>
    <property type="molecule type" value="Genomic_DNA"/>
</dbReference>
<reference evidence="1 2" key="1">
    <citation type="submission" date="2021-04" db="EMBL/GenBank/DDBJ databases">
        <authorList>
            <person name="Bliznina A."/>
        </authorList>
    </citation>
    <scope>NUCLEOTIDE SEQUENCE [LARGE SCALE GENOMIC DNA]</scope>
</reference>
<evidence type="ECO:0000313" key="2">
    <source>
        <dbReference type="Proteomes" id="UP001158576"/>
    </source>
</evidence>
<gene>
    <name evidence="1" type="ORF">OKIOD_LOCUS586</name>
</gene>
<sequence length="84" mass="9699">MTKAGRICQKTQNSKWEITLHDGVTTPSGLLLGRRPEWATTSMPSRGNFTPEFPFVNISFNIKENQKFFEFEQAMKNYTFGLYS</sequence>
<evidence type="ECO:0000313" key="1">
    <source>
        <dbReference type="EMBL" id="CAG5078589.1"/>
    </source>
</evidence>
<accession>A0ABN7RMA8</accession>
<dbReference type="Proteomes" id="UP001158576">
    <property type="component" value="Chromosome PAR"/>
</dbReference>
<name>A0ABN7RMA8_OIKDI</name>
<keyword evidence="2" id="KW-1185">Reference proteome</keyword>